<organism evidence="1 2">
    <name type="scientific">Phototrophicus methaneseepsis</name>
    <dbReference type="NCBI Taxonomy" id="2710758"/>
    <lineage>
        <taxon>Bacteria</taxon>
        <taxon>Bacillati</taxon>
        <taxon>Chloroflexota</taxon>
        <taxon>Candidatus Thermofontia</taxon>
        <taxon>Phototrophicales</taxon>
        <taxon>Phototrophicaceae</taxon>
        <taxon>Phototrophicus</taxon>
    </lineage>
</organism>
<dbReference type="Gene3D" id="3.20.80.10">
    <property type="entry name" value="Regulatory factor, effector binding domain"/>
    <property type="match status" value="1"/>
</dbReference>
<evidence type="ECO:0000313" key="1">
    <source>
        <dbReference type="EMBL" id="QPC84553.1"/>
    </source>
</evidence>
<gene>
    <name evidence="1" type="ORF">G4Y79_09305</name>
</gene>
<reference evidence="1 2" key="1">
    <citation type="submission" date="2020-02" db="EMBL/GenBank/DDBJ databases">
        <authorList>
            <person name="Zheng R.K."/>
            <person name="Sun C.M."/>
        </authorList>
    </citation>
    <scope>NUCLEOTIDE SEQUENCE [LARGE SCALE GENOMIC DNA]</scope>
    <source>
        <strain evidence="2">rifampicinis</strain>
    </source>
</reference>
<protein>
    <submittedName>
        <fullName evidence="1">GyrI-like domain-containing protein</fullName>
    </submittedName>
</protein>
<dbReference type="RefSeq" id="WP_195172616.1">
    <property type="nucleotide sequence ID" value="NZ_CP062983.1"/>
</dbReference>
<dbReference type="Proteomes" id="UP000594468">
    <property type="component" value="Chromosome"/>
</dbReference>
<dbReference type="AlphaFoldDB" id="A0A7S8IGW6"/>
<dbReference type="InterPro" id="IPR011256">
    <property type="entry name" value="Reg_factor_effector_dom_sf"/>
</dbReference>
<keyword evidence="2" id="KW-1185">Reference proteome</keyword>
<dbReference type="KEGG" id="pmet:G4Y79_09305"/>
<dbReference type="EMBL" id="CP062983">
    <property type="protein sequence ID" value="QPC84553.1"/>
    <property type="molecule type" value="Genomic_DNA"/>
</dbReference>
<dbReference type="SUPFAM" id="SSF55136">
    <property type="entry name" value="Probable bacterial effector-binding domain"/>
    <property type="match status" value="1"/>
</dbReference>
<name>A0A7S8IGW6_9CHLR</name>
<sequence length="168" mass="19603">MTEYVGEPKIYQRDLVHYMGIRIQTPFGGMFAEVDKLRKELAQWFKANEIESHGHSLLRYYVIDMEGIMDIEYGTMVDVPLAGDNRVQPASLPTGHYASLIYSRYALRGNKALLGFIQDNNLLVDRWDDEKGDAFRCRFEMYLTDPKVEHRKSKWDIEVAIKLVDEHQ</sequence>
<proteinExistence type="predicted"/>
<evidence type="ECO:0000313" key="2">
    <source>
        <dbReference type="Proteomes" id="UP000594468"/>
    </source>
</evidence>
<accession>A0A7S8IGW6</accession>